<protein>
    <submittedName>
        <fullName evidence="7">Predicted arabinose efflux permease, MFS family</fullName>
    </submittedName>
</protein>
<proteinExistence type="predicted"/>
<dbReference type="InterPro" id="IPR011701">
    <property type="entry name" value="MFS"/>
</dbReference>
<dbReference type="InterPro" id="IPR036259">
    <property type="entry name" value="MFS_trans_sf"/>
</dbReference>
<dbReference type="PROSITE" id="PS50850">
    <property type="entry name" value="MFS"/>
    <property type="match status" value="1"/>
</dbReference>
<dbReference type="STRING" id="310782.SAMN05216499_12553"/>
<dbReference type="Gene3D" id="1.20.1250.20">
    <property type="entry name" value="MFS general substrate transporter like domains"/>
    <property type="match status" value="2"/>
</dbReference>
<evidence type="ECO:0000256" key="4">
    <source>
        <dbReference type="ARBA" id="ARBA00023136"/>
    </source>
</evidence>
<feature type="transmembrane region" description="Helical" evidence="5">
    <location>
        <begin position="280"/>
        <end position="296"/>
    </location>
</feature>
<dbReference type="Pfam" id="PF07690">
    <property type="entry name" value="MFS_1"/>
    <property type="match status" value="1"/>
</dbReference>
<dbReference type="Proteomes" id="UP000184111">
    <property type="component" value="Unassembled WGS sequence"/>
</dbReference>
<feature type="transmembrane region" description="Helical" evidence="5">
    <location>
        <begin position="337"/>
        <end position="356"/>
    </location>
</feature>
<dbReference type="SUPFAM" id="SSF103473">
    <property type="entry name" value="MFS general substrate transporter"/>
    <property type="match status" value="1"/>
</dbReference>
<keyword evidence="2 5" id="KW-0812">Transmembrane</keyword>
<accession>A0A1M7PS35</accession>
<feature type="transmembrane region" description="Helical" evidence="5">
    <location>
        <begin position="46"/>
        <end position="67"/>
    </location>
</feature>
<evidence type="ECO:0000313" key="7">
    <source>
        <dbReference type="EMBL" id="SHN20217.1"/>
    </source>
</evidence>
<reference evidence="7 8" key="1">
    <citation type="submission" date="2016-11" db="EMBL/GenBank/DDBJ databases">
        <authorList>
            <person name="Jaros S."/>
            <person name="Januszkiewicz K."/>
            <person name="Wedrychowicz H."/>
        </authorList>
    </citation>
    <scope>NUCLEOTIDE SEQUENCE [LARGE SCALE GENOMIC DNA]</scope>
    <source>
        <strain evidence="7 8">CGMCC 4.2025</strain>
    </source>
</reference>
<evidence type="ECO:0000256" key="5">
    <source>
        <dbReference type="SAM" id="Phobius"/>
    </source>
</evidence>
<dbReference type="RefSeq" id="WP_073501874.1">
    <property type="nucleotide sequence ID" value="NZ_FRBI01000025.1"/>
</dbReference>
<dbReference type="OrthoDB" id="9180256at2"/>
<feature type="transmembrane region" description="Helical" evidence="5">
    <location>
        <begin position="16"/>
        <end position="40"/>
    </location>
</feature>
<feature type="transmembrane region" description="Helical" evidence="5">
    <location>
        <begin position="368"/>
        <end position="387"/>
    </location>
</feature>
<feature type="transmembrane region" description="Helical" evidence="5">
    <location>
        <begin position="302"/>
        <end position="325"/>
    </location>
</feature>
<feature type="transmembrane region" description="Helical" evidence="5">
    <location>
        <begin position="175"/>
        <end position="191"/>
    </location>
</feature>
<feature type="domain" description="Major facilitator superfamily (MFS) profile" evidence="6">
    <location>
        <begin position="214"/>
        <end position="429"/>
    </location>
</feature>
<feature type="transmembrane region" description="Helical" evidence="5">
    <location>
        <begin position="104"/>
        <end position="126"/>
    </location>
</feature>
<sequence length="429" mass="44059">MTSPYRAIFAAPGTRAFSAAGLVGRMPLSMLGIGIVTMVSQVTGRYGLAGALSATVALSGAAFGPQVSRLVDRYGQARVLRPAAAITVLSVLVLLALVKGGAPSWLLFVCAAGAGVMPSLGAMVRARWSAIHRGTPELLHTAYSFESVVDEIVFIVGPILSIGLCTVWFAEAGPLLAALFLGAGVLLLTGQRRTEPRAHPRTHHSGGSPVRAPGMPVLIGVFVGTGMVFGGVDVITLAFADERGHKPLASLVLATYALGSCLAGLTFGLMRPRGTAQGRFLLGVTLMAVSMIPPLLVGNLAFLAVALFFSGLTIAPTMVTSMNLVERLVPRAQLTEGMTWTSTGLAIGVALGAALAGRVTDAQGASTAFAVPAGAALLAAAVAGLGYRRLRPAPERKEPRGGYDDGHGTIEAHDAIEAHDTIDGHGDMA</sequence>
<feature type="transmembrane region" description="Helical" evidence="5">
    <location>
        <begin position="248"/>
        <end position="268"/>
    </location>
</feature>
<keyword evidence="8" id="KW-1185">Reference proteome</keyword>
<dbReference type="EMBL" id="FRBI01000025">
    <property type="protein sequence ID" value="SHN20217.1"/>
    <property type="molecule type" value="Genomic_DNA"/>
</dbReference>
<evidence type="ECO:0000256" key="3">
    <source>
        <dbReference type="ARBA" id="ARBA00022989"/>
    </source>
</evidence>
<dbReference type="AlphaFoldDB" id="A0A1M7PS35"/>
<dbReference type="InterPro" id="IPR020846">
    <property type="entry name" value="MFS_dom"/>
</dbReference>
<gene>
    <name evidence="7" type="ORF">SAMN05216499_12553</name>
</gene>
<dbReference type="PANTHER" id="PTHR23542">
    <property type="match status" value="1"/>
</dbReference>
<organism evidence="7 8">
    <name type="scientific">Actinacidiphila paucisporea</name>
    <dbReference type="NCBI Taxonomy" id="310782"/>
    <lineage>
        <taxon>Bacteria</taxon>
        <taxon>Bacillati</taxon>
        <taxon>Actinomycetota</taxon>
        <taxon>Actinomycetes</taxon>
        <taxon>Kitasatosporales</taxon>
        <taxon>Streptomycetaceae</taxon>
        <taxon>Actinacidiphila</taxon>
    </lineage>
</organism>
<name>A0A1M7PS35_9ACTN</name>
<keyword evidence="3 5" id="KW-1133">Transmembrane helix</keyword>
<feature type="transmembrane region" description="Helical" evidence="5">
    <location>
        <begin position="212"/>
        <end position="236"/>
    </location>
</feature>
<feature type="transmembrane region" description="Helical" evidence="5">
    <location>
        <begin position="79"/>
        <end position="98"/>
    </location>
</feature>
<evidence type="ECO:0000256" key="1">
    <source>
        <dbReference type="ARBA" id="ARBA00004651"/>
    </source>
</evidence>
<evidence type="ECO:0000256" key="2">
    <source>
        <dbReference type="ARBA" id="ARBA00022692"/>
    </source>
</evidence>
<evidence type="ECO:0000259" key="6">
    <source>
        <dbReference type="PROSITE" id="PS50850"/>
    </source>
</evidence>
<dbReference type="GO" id="GO:0005886">
    <property type="term" value="C:plasma membrane"/>
    <property type="evidence" value="ECO:0007669"/>
    <property type="project" value="UniProtKB-SubCell"/>
</dbReference>
<evidence type="ECO:0000313" key="8">
    <source>
        <dbReference type="Proteomes" id="UP000184111"/>
    </source>
</evidence>
<dbReference type="GO" id="GO:0022857">
    <property type="term" value="F:transmembrane transporter activity"/>
    <property type="evidence" value="ECO:0007669"/>
    <property type="project" value="InterPro"/>
</dbReference>
<keyword evidence="4 5" id="KW-0472">Membrane</keyword>
<dbReference type="PANTHER" id="PTHR23542:SF1">
    <property type="entry name" value="MAJOR FACILITATOR SUPERFAMILY (MFS) PROFILE DOMAIN-CONTAINING PROTEIN"/>
    <property type="match status" value="1"/>
</dbReference>
<comment type="subcellular location">
    <subcellularLocation>
        <location evidence="1">Cell membrane</location>
        <topology evidence="1">Multi-pass membrane protein</topology>
    </subcellularLocation>
</comment>